<feature type="signal peptide" evidence="1">
    <location>
        <begin position="1"/>
        <end position="24"/>
    </location>
</feature>
<gene>
    <name evidence="2" type="ORF">QTP81_12615</name>
</gene>
<keyword evidence="3" id="KW-1185">Reference proteome</keyword>
<dbReference type="EMBL" id="JAUCBP010000011">
    <property type="protein sequence ID" value="MDM7861436.1"/>
    <property type="molecule type" value="Genomic_DNA"/>
</dbReference>
<evidence type="ECO:0000256" key="1">
    <source>
        <dbReference type="SAM" id="SignalP"/>
    </source>
</evidence>
<name>A0ABT7SZ43_9ALTE</name>
<evidence type="ECO:0000313" key="2">
    <source>
        <dbReference type="EMBL" id="MDM7861436.1"/>
    </source>
</evidence>
<protein>
    <recommendedName>
        <fullName evidence="4">Secreted protein</fullName>
    </recommendedName>
</protein>
<feature type="chain" id="PRO_5047413437" description="Secreted protein" evidence="1">
    <location>
        <begin position="25"/>
        <end position="93"/>
    </location>
</feature>
<accession>A0ABT7SZ43</accession>
<evidence type="ECO:0008006" key="4">
    <source>
        <dbReference type="Google" id="ProtNLM"/>
    </source>
</evidence>
<keyword evidence="1" id="KW-0732">Signal</keyword>
<dbReference type="RefSeq" id="WP_289365958.1">
    <property type="nucleotide sequence ID" value="NZ_JAUCBP010000011.1"/>
</dbReference>
<reference evidence="2 3" key="1">
    <citation type="submission" date="2023-06" db="EMBL/GenBank/DDBJ databases">
        <title>Alteromonas sp. ASW11-36 isolated from intertidal sand.</title>
        <authorList>
            <person name="Li Y."/>
        </authorList>
    </citation>
    <scope>NUCLEOTIDE SEQUENCE [LARGE SCALE GENOMIC DNA]</scope>
    <source>
        <strain evidence="2 3">ASW11-36</strain>
    </source>
</reference>
<organism evidence="2 3">
    <name type="scientific">Alteromonas arenosi</name>
    <dbReference type="NCBI Taxonomy" id="3055817"/>
    <lineage>
        <taxon>Bacteria</taxon>
        <taxon>Pseudomonadati</taxon>
        <taxon>Pseudomonadota</taxon>
        <taxon>Gammaproteobacteria</taxon>
        <taxon>Alteromonadales</taxon>
        <taxon>Alteromonadaceae</taxon>
        <taxon>Alteromonas/Salinimonas group</taxon>
        <taxon>Alteromonas</taxon>
    </lineage>
</organism>
<proteinExistence type="predicted"/>
<evidence type="ECO:0000313" key="3">
    <source>
        <dbReference type="Proteomes" id="UP001234343"/>
    </source>
</evidence>
<dbReference type="Proteomes" id="UP001234343">
    <property type="component" value="Unassembled WGS sequence"/>
</dbReference>
<sequence>MKATKTIATIALIGAALTAPVAHAQESVLQNILSRMLDSAVELTIDELQHQATETVANASHALTEKASDVQTKVTVTEFAAKDATTNEQSKSE</sequence>
<comment type="caution">
    <text evidence="2">The sequence shown here is derived from an EMBL/GenBank/DDBJ whole genome shotgun (WGS) entry which is preliminary data.</text>
</comment>